<reference evidence="2" key="1">
    <citation type="journal article" date="2014" name="Genome Announc.">
        <title>Draft genome sequences of the altered schaedler flora, a defined bacterial community from gnotobiotic mice.</title>
        <authorList>
            <person name="Wannemuehler M.J."/>
            <person name="Overstreet A.M."/>
            <person name="Ward D.V."/>
            <person name="Phillips G.J."/>
        </authorList>
    </citation>
    <scope>NUCLEOTIDE SEQUENCE</scope>
    <source>
        <strain evidence="2">ASF457</strain>
    </source>
</reference>
<dbReference type="EMBL" id="CP097562">
    <property type="protein sequence ID" value="USF25005.1"/>
    <property type="molecule type" value="Genomic_DNA"/>
</dbReference>
<feature type="region of interest" description="Disordered" evidence="1">
    <location>
        <begin position="44"/>
        <end position="117"/>
    </location>
</feature>
<keyword evidence="3" id="KW-1185">Reference proteome</keyword>
<protein>
    <submittedName>
        <fullName evidence="2">Uncharacterized protein</fullName>
    </submittedName>
</protein>
<gene>
    <name evidence="2" type="ORF">N508_002100</name>
</gene>
<evidence type="ECO:0000313" key="3">
    <source>
        <dbReference type="Proteomes" id="UP000017429"/>
    </source>
</evidence>
<reference evidence="2" key="2">
    <citation type="submission" date="2022-05" db="EMBL/GenBank/DDBJ databases">
        <authorList>
            <person name="Proctor A.L."/>
            <person name="Phillips G.J."/>
            <person name="Wannemuehler M.J."/>
        </authorList>
    </citation>
    <scope>NUCLEOTIDE SEQUENCE</scope>
    <source>
        <strain evidence="2">ASF457</strain>
    </source>
</reference>
<dbReference type="Proteomes" id="UP000017429">
    <property type="component" value="Chromosome"/>
</dbReference>
<evidence type="ECO:0000313" key="2">
    <source>
        <dbReference type="EMBL" id="USF25005.1"/>
    </source>
</evidence>
<name>V2Q8S6_9BACT</name>
<dbReference type="OrthoDB" id="9816039at2"/>
<dbReference type="KEGG" id="msch:N508_002100"/>
<dbReference type="AlphaFoldDB" id="V2Q8S6"/>
<sequence length="289" mass="32489">MRLLAVLLVVSLAVHLGLLAVPLSEKKLEKKEVIPVSIVDYKTLEQKKEQPEKQKKPKPKPVEKKAETKKDVKQEPKKEVKKETASVETKKAADAKQQVENNKIQEKPFRPQGADDPLVLPDINVPLTPNKTLPEIAVPDVPKPNINKQLETAENKKNIDISKELSSLSEAQKEMQVENSIASEVQKETVKAEDAVKGNIYNFDIAPAGNRKVVYLPPDPVFALANDTKVTVRFNIDKAGNTFNIIFITRSSIDVEKLASDYVSRMKFDAIIENREDFAQITMQFKVQR</sequence>
<organism evidence="2 3">
    <name type="scientific">Mucispirillum schaedleri ASF457</name>
    <dbReference type="NCBI Taxonomy" id="1379858"/>
    <lineage>
        <taxon>Bacteria</taxon>
        <taxon>Pseudomonadati</taxon>
        <taxon>Deferribacterota</taxon>
        <taxon>Deferribacteres</taxon>
        <taxon>Deferribacterales</taxon>
        <taxon>Mucispirillaceae</taxon>
        <taxon>Mucispirillum</taxon>
    </lineage>
</organism>
<dbReference type="eggNOG" id="COG0810">
    <property type="taxonomic scope" value="Bacteria"/>
</dbReference>
<feature type="compositionally biased region" description="Basic and acidic residues" evidence="1">
    <location>
        <begin position="44"/>
        <end position="94"/>
    </location>
</feature>
<proteinExistence type="predicted"/>
<accession>V2Q8S6</accession>
<dbReference type="RefSeq" id="WP_023276644.1">
    <property type="nucleotide sequence ID" value="NZ_CP097562.1"/>
</dbReference>
<reference evidence="2" key="3">
    <citation type="submission" date="2022-06" db="EMBL/GenBank/DDBJ databases">
        <title>Resources to Facilitate Use of the Altered Schaedler Flora (ASF) Mouse Model to Study Microbiome Function.</title>
        <authorList>
            <person name="Proctor A."/>
            <person name="Parvinroo S."/>
            <person name="Richie T."/>
            <person name="Jia X."/>
            <person name="Lee S.T.M."/>
            <person name="Karp P.D."/>
            <person name="Paley S."/>
            <person name="Kostic A.D."/>
            <person name="Pierre J.F."/>
            <person name="Wannemuehler M.J."/>
            <person name="Phillips G.J."/>
        </authorList>
    </citation>
    <scope>NUCLEOTIDE SEQUENCE</scope>
    <source>
        <strain evidence="2">ASF457</strain>
    </source>
</reference>
<evidence type="ECO:0000256" key="1">
    <source>
        <dbReference type="SAM" id="MobiDB-lite"/>
    </source>
</evidence>